<keyword evidence="5 6" id="KW-0472">Membrane</keyword>
<keyword evidence="7" id="KW-0732">Signal</keyword>
<feature type="domain" description="Cytochrome C biogenesis protein transmembrane" evidence="8">
    <location>
        <begin position="221"/>
        <end position="436"/>
    </location>
</feature>
<dbReference type="EMBL" id="BMGM01000008">
    <property type="protein sequence ID" value="GGE39273.1"/>
    <property type="molecule type" value="Genomic_DNA"/>
</dbReference>
<reference evidence="11" key="1">
    <citation type="journal article" date="2019" name="Int. J. Syst. Evol. Microbiol.">
        <title>The Global Catalogue of Microorganisms (GCM) 10K type strain sequencing project: providing services to taxonomists for standard genome sequencing and annotation.</title>
        <authorList>
            <consortium name="The Broad Institute Genomics Platform"/>
            <consortium name="The Broad Institute Genome Sequencing Center for Infectious Disease"/>
            <person name="Wu L."/>
            <person name="Ma J."/>
        </authorList>
    </citation>
    <scope>NUCLEOTIDE SEQUENCE [LARGE SCALE GENOMIC DNA]</scope>
    <source>
        <strain evidence="11">CGMCC 1.12931</strain>
    </source>
</reference>
<evidence type="ECO:0000256" key="2">
    <source>
        <dbReference type="ARBA" id="ARBA00022692"/>
    </source>
</evidence>
<organism evidence="10 11">
    <name type="scientific">Psychroflexus planctonicus</name>
    <dbReference type="NCBI Taxonomy" id="1526575"/>
    <lineage>
        <taxon>Bacteria</taxon>
        <taxon>Pseudomonadati</taxon>
        <taxon>Bacteroidota</taxon>
        <taxon>Flavobacteriia</taxon>
        <taxon>Flavobacteriales</taxon>
        <taxon>Flavobacteriaceae</taxon>
        <taxon>Psychroflexus</taxon>
    </lineage>
</organism>
<name>A0ABQ1SGU2_9FLAO</name>
<feature type="domain" description="Thiol:disulfide interchange protein DsbD N-terminal" evidence="9">
    <location>
        <begin position="48"/>
        <end position="167"/>
    </location>
</feature>
<comment type="caution">
    <text evidence="10">The sequence shown here is derived from an EMBL/GenBank/DDBJ whole genome shotgun (WGS) entry which is preliminary data.</text>
</comment>
<feature type="transmembrane region" description="Helical" evidence="6">
    <location>
        <begin position="451"/>
        <end position="469"/>
    </location>
</feature>
<evidence type="ECO:0000259" key="8">
    <source>
        <dbReference type="Pfam" id="PF02683"/>
    </source>
</evidence>
<dbReference type="InterPro" id="IPR036249">
    <property type="entry name" value="Thioredoxin-like_sf"/>
</dbReference>
<protein>
    <submittedName>
        <fullName evidence="10">Thiol:disulfide interchange protein DsbD</fullName>
    </submittedName>
</protein>
<feature type="signal peptide" evidence="7">
    <location>
        <begin position="1"/>
        <end position="27"/>
    </location>
</feature>
<comment type="subcellular location">
    <subcellularLocation>
        <location evidence="1">Membrane</location>
        <topology evidence="1">Multi-pass membrane protein</topology>
    </subcellularLocation>
</comment>
<dbReference type="PANTHER" id="PTHR32234">
    <property type="entry name" value="THIOL:DISULFIDE INTERCHANGE PROTEIN DSBD"/>
    <property type="match status" value="1"/>
</dbReference>
<dbReference type="InterPro" id="IPR003834">
    <property type="entry name" value="Cyt_c_assmbl_TM_dom"/>
</dbReference>
<dbReference type="Pfam" id="PF13899">
    <property type="entry name" value="Thioredoxin_7"/>
    <property type="match status" value="1"/>
</dbReference>
<evidence type="ECO:0000256" key="7">
    <source>
        <dbReference type="SAM" id="SignalP"/>
    </source>
</evidence>
<dbReference type="RefSeq" id="WP_188458926.1">
    <property type="nucleotide sequence ID" value="NZ_BMGM01000008.1"/>
</dbReference>
<dbReference type="InterPro" id="IPR028250">
    <property type="entry name" value="DsbDN"/>
</dbReference>
<feature type="transmembrane region" description="Helical" evidence="6">
    <location>
        <begin position="219"/>
        <end position="246"/>
    </location>
</feature>
<evidence type="ECO:0000256" key="1">
    <source>
        <dbReference type="ARBA" id="ARBA00004141"/>
    </source>
</evidence>
<dbReference type="Pfam" id="PF02683">
    <property type="entry name" value="DsbD_TM"/>
    <property type="match status" value="1"/>
</dbReference>
<dbReference type="Proteomes" id="UP000599179">
    <property type="component" value="Unassembled WGS sequence"/>
</dbReference>
<proteinExistence type="predicted"/>
<evidence type="ECO:0000256" key="3">
    <source>
        <dbReference type="ARBA" id="ARBA00022748"/>
    </source>
</evidence>
<evidence type="ECO:0000259" key="9">
    <source>
        <dbReference type="Pfam" id="PF11412"/>
    </source>
</evidence>
<evidence type="ECO:0000313" key="11">
    <source>
        <dbReference type="Proteomes" id="UP000599179"/>
    </source>
</evidence>
<feature type="transmembrane region" description="Helical" evidence="6">
    <location>
        <begin position="299"/>
        <end position="320"/>
    </location>
</feature>
<gene>
    <name evidence="10" type="primary">dsbD</name>
    <name evidence="10" type="ORF">GCM10010832_19420</name>
</gene>
<evidence type="ECO:0000256" key="4">
    <source>
        <dbReference type="ARBA" id="ARBA00022989"/>
    </source>
</evidence>
<keyword evidence="2 6" id="KW-0812">Transmembrane</keyword>
<evidence type="ECO:0000256" key="5">
    <source>
        <dbReference type="ARBA" id="ARBA00023136"/>
    </source>
</evidence>
<dbReference type="SUPFAM" id="SSF52833">
    <property type="entry name" value="Thioredoxin-like"/>
    <property type="match status" value="1"/>
</dbReference>
<keyword evidence="4 6" id="KW-1133">Transmembrane helix</keyword>
<feature type="transmembrane region" description="Helical" evidence="6">
    <location>
        <begin position="414"/>
        <end position="431"/>
    </location>
</feature>
<dbReference type="Pfam" id="PF11412">
    <property type="entry name" value="DsbD_N"/>
    <property type="match status" value="1"/>
</dbReference>
<feature type="transmembrane region" description="Helical" evidence="6">
    <location>
        <begin position="341"/>
        <end position="363"/>
    </location>
</feature>
<accession>A0ABQ1SGU2</accession>
<keyword evidence="11" id="KW-1185">Reference proteome</keyword>
<evidence type="ECO:0000313" key="10">
    <source>
        <dbReference type="EMBL" id="GGE39273.1"/>
    </source>
</evidence>
<dbReference type="Gene3D" id="3.40.30.10">
    <property type="entry name" value="Glutaredoxin"/>
    <property type="match status" value="1"/>
</dbReference>
<evidence type="ECO:0000256" key="6">
    <source>
        <dbReference type="SAM" id="Phobius"/>
    </source>
</evidence>
<feature type="chain" id="PRO_5045283269" evidence="7">
    <location>
        <begin position="28"/>
        <end position="680"/>
    </location>
</feature>
<sequence>MPKNKLSRSLIFVFTSLVLLFTTSLQAQFGQPTETTQEEENYLSFEIEAVPQGENVFELQIKANIAENWHLPSQRPIPEGENGPIPTEFTFVFENEAYELIGETSEPGGIEKFDQIFKTDLKYFIDEAVFTQKIKVNNADEALLLDVLFMICDDEKCLPPDVEAFELNFDLASQSLQVSGQKIEVDEADQKLTNSLKIDLQEDRFTLAEKENEEPDTNFTIFLLGFFGGFIALLTPCVFPMIPLTVSFFTKGARTRKIGLLNAIMYAVFIVAIYLILSIPFHLLDSVNPEILNNISTNTYLNIFFFLIFIIFAISFFGYFEITLPQSWSNRLDQKATSVGGLIGVFFMALTLALVSFSCTGPILGSLLGGSLSGDGGATQLSFGMGGFGLALALPFGLFALFPNWLNSLPKSGGWMTTLKVVLGFLELGLAFKFLSNADMVEHWGILKREIFIGIWIVIALAMTLYLFGKIKFPHDPEKPILKPTRIIVGILTLVFAIYLVPGLTNTSHANLKLLSGFPPPMFYSVYDKETDGPLGLKAYKDFDEGVAAAKAENKPILLDFTGWACVNCRKMEEQVWSDPRVFETIQDEYILISLYVDDRKELPTDQQFNYERPKGGVKQIKTIGDKWATFQTVNFENNSQPFYVLMDANFQMLNKTVAYMPDVEAYLAWLQQGLSEFKE</sequence>
<feature type="transmembrane region" description="Helical" evidence="6">
    <location>
        <begin position="383"/>
        <end position="402"/>
    </location>
</feature>
<feature type="transmembrane region" description="Helical" evidence="6">
    <location>
        <begin position="258"/>
        <end position="279"/>
    </location>
</feature>
<feature type="transmembrane region" description="Helical" evidence="6">
    <location>
        <begin position="481"/>
        <end position="501"/>
    </location>
</feature>
<keyword evidence="3" id="KW-0201">Cytochrome c-type biogenesis</keyword>
<dbReference type="PANTHER" id="PTHR32234:SF0">
    <property type="entry name" value="THIOL:DISULFIDE INTERCHANGE PROTEIN DSBD"/>
    <property type="match status" value="1"/>
</dbReference>